<name>A0A7I8V761_9ANNE</name>
<feature type="transmembrane region" description="Helical" evidence="2">
    <location>
        <begin position="12"/>
        <end position="34"/>
    </location>
</feature>
<organism evidence="3 4">
    <name type="scientific">Dimorphilus gyrociliatus</name>
    <dbReference type="NCBI Taxonomy" id="2664684"/>
    <lineage>
        <taxon>Eukaryota</taxon>
        <taxon>Metazoa</taxon>
        <taxon>Spiralia</taxon>
        <taxon>Lophotrochozoa</taxon>
        <taxon>Annelida</taxon>
        <taxon>Polychaeta</taxon>
        <taxon>Polychaeta incertae sedis</taxon>
        <taxon>Dinophilidae</taxon>
        <taxon>Dimorphilus</taxon>
    </lineage>
</organism>
<feature type="region of interest" description="Disordered" evidence="1">
    <location>
        <begin position="100"/>
        <end position="127"/>
    </location>
</feature>
<dbReference type="EMBL" id="CAJFCJ010000001">
    <property type="protein sequence ID" value="CAD5111111.1"/>
    <property type="molecule type" value="Genomic_DNA"/>
</dbReference>
<feature type="transmembrane region" description="Helical" evidence="2">
    <location>
        <begin position="54"/>
        <end position="84"/>
    </location>
</feature>
<evidence type="ECO:0000256" key="2">
    <source>
        <dbReference type="SAM" id="Phobius"/>
    </source>
</evidence>
<accession>A0A7I8V761</accession>
<protein>
    <submittedName>
        <fullName evidence="3">Uncharacterized protein</fullName>
    </submittedName>
</protein>
<gene>
    <name evidence="3" type="ORF">DGYR_LOCUS445</name>
</gene>
<feature type="compositionally biased region" description="Basic residues" evidence="1">
    <location>
        <begin position="113"/>
        <end position="123"/>
    </location>
</feature>
<comment type="caution">
    <text evidence="3">The sequence shown here is derived from an EMBL/GenBank/DDBJ whole genome shotgun (WGS) entry which is preliminary data.</text>
</comment>
<reference evidence="3 4" key="1">
    <citation type="submission" date="2020-08" db="EMBL/GenBank/DDBJ databases">
        <authorList>
            <person name="Hejnol A."/>
        </authorList>
    </citation>
    <scope>NUCLEOTIDE SEQUENCE [LARGE SCALE GENOMIC DNA]</scope>
</reference>
<keyword evidence="2" id="KW-0812">Transmembrane</keyword>
<keyword evidence="2" id="KW-0472">Membrane</keyword>
<evidence type="ECO:0000313" key="3">
    <source>
        <dbReference type="EMBL" id="CAD5111111.1"/>
    </source>
</evidence>
<evidence type="ECO:0000313" key="4">
    <source>
        <dbReference type="Proteomes" id="UP000549394"/>
    </source>
</evidence>
<proteinExistence type="predicted"/>
<keyword evidence="4" id="KW-1185">Reference proteome</keyword>
<keyword evidence="2" id="KW-1133">Transmembrane helix</keyword>
<dbReference type="AlphaFoldDB" id="A0A7I8V761"/>
<dbReference type="Proteomes" id="UP000549394">
    <property type="component" value="Unassembled WGS sequence"/>
</dbReference>
<sequence>MIKCHRNPCTKTIFFVNLLLLVFIGASFFSFNALKGDLDSLSQNNSTRSERDKGRTAIGVLALASVLTIVFLIWMVCLVLAGCVPTGTLSRSRASSISNVSNATTHTKGTPRGSKRRFSKRRGSNQSERRYYTLPKSFVSKYREEEENVEEISETSIGRTKRMDFRIM</sequence>
<evidence type="ECO:0000256" key="1">
    <source>
        <dbReference type="SAM" id="MobiDB-lite"/>
    </source>
</evidence>